<feature type="region of interest" description="Disordered" evidence="1">
    <location>
        <begin position="1"/>
        <end position="21"/>
    </location>
</feature>
<protein>
    <submittedName>
        <fullName evidence="2">Uncharacterized protein</fullName>
    </submittedName>
</protein>
<name>X0XGK0_9ZZZZ</name>
<evidence type="ECO:0000256" key="1">
    <source>
        <dbReference type="SAM" id="MobiDB-lite"/>
    </source>
</evidence>
<evidence type="ECO:0000313" key="2">
    <source>
        <dbReference type="EMBL" id="GAG34517.1"/>
    </source>
</evidence>
<gene>
    <name evidence="2" type="ORF">S01H1_74144</name>
</gene>
<organism evidence="2">
    <name type="scientific">marine sediment metagenome</name>
    <dbReference type="NCBI Taxonomy" id="412755"/>
    <lineage>
        <taxon>unclassified sequences</taxon>
        <taxon>metagenomes</taxon>
        <taxon>ecological metagenomes</taxon>
    </lineage>
</organism>
<reference evidence="2" key="1">
    <citation type="journal article" date="2014" name="Front. Microbiol.">
        <title>High frequency of phylogenetically diverse reductive dehalogenase-homologous genes in deep subseafloor sedimentary metagenomes.</title>
        <authorList>
            <person name="Kawai M."/>
            <person name="Futagami T."/>
            <person name="Toyoda A."/>
            <person name="Takaki Y."/>
            <person name="Nishi S."/>
            <person name="Hori S."/>
            <person name="Arai W."/>
            <person name="Tsubouchi T."/>
            <person name="Morono Y."/>
            <person name="Uchiyama I."/>
            <person name="Ito T."/>
            <person name="Fujiyama A."/>
            <person name="Inagaki F."/>
            <person name="Takami H."/>
        </authorList>
    </citation>
    <scope>NUCLEOTIDE SEQUENCE</scope>
    <source>
        <strain evidence="2">Expedition CK06-06</strain>
    </source>
</reference>
<sequence>MADNSNYEETNRVSHRPTQTKAVKPITITTYQMLTYRRSKEEPFANLDIFTEHNWGLIIYRD</sequence>
<accession>X0XGK0</accession>
<dbReference type="AlphaFoldDB" id="X0XGK0"/>
<proteinExistence type="predicted"/>
<dbReference type="EMBL" id="BARS01049577">
    <property type="protein sequence ID" value="GAG34517.1"/>
    <property type="molecule type" value="Genomic_DNA"/>
</dbReference>
<comment type="caution">
    <text evidence="2">The sequence shown here is derived from an EMBL/GenBank/DDBJ whole genome shotgun (WGS) entry which is preliminary data.</text>
</comment>